<evidence type="ECO:0000256" key="1">
    <source>
        <dbReference type="SAM" id="MobiDB-lite"/>
    </source>
</evidence>
<dbReference type="PANTHER" id="PTHR36380:SF1">
    <property type="entry name" value="OS01G0755100 PROTEIN"/>
    <property type="match status" value="1"/>
</dbReference>
<proteinExistence type="predicted"/>
<feature type="compositionally biased region" description="Polar residues" evidence="1">
    <location>
        <begin position="423"/>
        <end position="435"/>
    </location>
</feature>
<organism evidence="2 3">
    <name type="scientific">Rhododendron simsii</name>
    <name type="common">Sims's rhododendron</name>
    <dbReference type="NCBI Taxonomy" id="118357"/>
    <lineage>
        <taxon>Eukaryota</taxon>
        <taxon>Viridiplantae</taxon>
        <taxon>Streptophyta</taxon>
        <taxon>Embryophyta</taxon>
        <taxon>Tracheophyta</taxon>
        <taxon>Spermatophyta</taxon>
        <taxon>Magnoliopsida</taxon>
        <taxon>eudicotyledons</taxon>
        <taxon>Gunneridae</taxon>
        <taxon>Pentapetalae</taxon>
        <taxon>asterids</taxon>
        <taxon>Ericales</taxon>
        <taxon>Ericaceae</taxon>
        <taxon>Ericoideae</taxon>
        <taxon>Rhodoreae</taxon>
        <taxon>Rhododendron</taxon>
    </lineage>
</organism>
<dbReference type="EMBL" id="WJXA01000002">
    <property type="protein sequence ID" value="KAF7151526.1"/>
    <property type="molecule type" value="Genomic_DNA"/>
</dbReference>
<feature type="compositionally biased region" description="Basic and acidic residues" evidence="1">
    <location>
        <begin position="792"/>
        <end position="806"/>
    </location>
</feature>
<feature type="region of interest" description="Disordered" evidence="1">
    <location>
        <begin position="231"/>
        <end position="263"/>
    </location>
</feature>
<feature type="region of interest" description="Disordered" evidence="1">
    <location>
        <begin position="777"/>
        <end position="829"/>
    </location>
</feature>
<dbReference type="Proteomes" id="UP000626092">
    <property type="component" value="Unassembled WGS sequence"/>
</dbReference>
<accession>A0A834HNT3</accession>
<gene>
    <name evidence="2" type="ORF">RHSIM_Rhsim02G0140400</name>
</gene>
<feature type="region of interest" description="Disordered" evidence="1">
    <location>
        <begin position="423"/>
        <end position="451"/>
    </location>
</feature>
<evidence type="ECO:0000313" key="3">
    <source>
        <dbReference type="Proteomes" id="UP000626092"/>
    </source>
</evidence>
<name>A0A834HNT3_RHOSS</name>
<dbReference type="AlphaFoldDB" id="A0A834HNT3"/>
<feature type="region of interest" description="Disordered" evidence="1">
    <location>
        <begin position="283"/>
        <end position="315"/>
    </location>
</feature>
<dbReference type="InterPro" id="IPR038777">
    <property type="entry name" value="At4g18490-like"/>
</dbReference>
<feature type="compositionally biased region" description="Polar residues" evidence="1">
    <location>
        <begin position="778"/>
        <end position="791"/>
    </location>
</feature>
<evidence type="ECO:0000313" key="2">
    <source>
        <dbReference type="EMBL" id="KAF7151526.1"/>
    </source>
</evidence>
<feature type="region of interest" description="Disordered" evidence="1">
    <location>
        <begin position="182"/>
        <end position="201"/>
    </location>
</feature>
<feature type="compositionally biased region" description="Polar residues" evidence="1">
    <location>
        <begin position="652"/>
        <end position="685"/>
    </location>
</feature>
<feature type="compositionally biased region" description="Polar residues" evidence="1">
    <location>
        <begin position="231"/>
        <end position="254"/>
    </location>
</feature>
<feature type="compositionally biased region" description="Basic and acidic residues" evidence="1">
    <location>
        <begin position="559"/>
        <end position="571"/>
    </location>
</feature>
<feature type="region of interest" description="Disordered" evidence="1">
    <location>
        <begin position="643"/>
        <end position="700"/>
    </location>
</feature>
<protein>
    <submittedName>
        <fullName evidence="2">Uncharacterized protein</fullName>
    </submittedName>
</protein>
<reference evidence="2" key="1">
    <citation type="submission" date="2019-11" db="EMBL/GenBank/DDBJ databases">
        <authorList>
            <person name="Liu Y."/>
            <person name="Hou J."/>
            <person name="Li T.-Q."/>
            <person name="Guan C.-H."/>
            <person name="Wu X."/>
            <person name="Wu H.-Z."/>
            <person name="Ling F."/>
            <person name="Zhang R."/>
            <person name="Shi X.-G."/>
            <person name="Ren J.-P."/>
            <person name="Chen E.-F."/>
            <person name="Sun J.-M."/>
        </authorList>
    </citation>
    <scope>NUCLEOTIDE SEQUENCE</scope>
    <source>
        <strain evidence="2">Adult_tree_wgs_1</strain>
        <tissue evidence="2">Leaves</tissue>
    </source>
</reference>
<feature type="compositionally biased region" description="Low complexity" evidence="1">
    <location>
        <begin position="532"/>
        <end position="541"/>
    </location>
</feature>
<feature type="region of interest" description="Disordered" evidence="1">
    <location>
        <begin position="511"/>
        <end position="581"/>
    </location>
</feature>
<comment type="caution">
    <text evidence="2">The sequence shown here is derived from an EMBL/GenBank/DDBJ whole genome shotgun (WGS) entry which is preliminary data.</text>
</comment>
<dbReference type="PANTHER" id="PTHR36380">
    <property type="entry name" value="BNAA03G58330D PROTEIN"/>
    <property type="match status" value="1"/>
</dbReference>
<sequence>MLRVMLVVMKLSGGSGGRKLVVVGGMELAGGGDGGKKLMVMVGRFCRILQSELKHKINLYALMAESQKQASSPVNLRDKDSLPDMDFGKDFLSSWKTITVADGDAMDFDFGPVGKGKKKAFNFDKLSGFFLAASSSNNYFVTMVLMGQYCNILCRDVDFTLDGDLDKISSFKVDISDLDISSPPKRAGKSNERSNEPDGWNHQIKQDCFSFPFDFNELDSFSFDSSLMKQGTQSNNVNSKEMSSTSKSQGSGTDPTDGISESEVGLTPELPVLVGATATKIESPVGANGFGDLDPIKKNSPSNPERNDDGPLKSATLPIKAASVDTRIFQGKTTTAIAQEKNQESHQQEKITSPELRAQETVQDLTVQYVSVKESTQYSAPEIQVEVCSQATKVHSKAGGDRNDIFESVCGFGINGENPAIENSLTQPIARSSSNDGERNKFGSDSNIAVGYADGAEPAQDASYSDITPSTSISLEAIHDTSPSRDAQNANGKLLLGTLSSGGLLHKLSQMKEKQTGISQSKYFKKSDETESPSQQTPSSQAKPTMLGAKRIGYGKQGSMDEGRDGVHARDAQSGSNLLGLSRPHFGEINIGEAVQSGSGSNAKGLKSVGERYNASGALNGTKLFVSSRTCIPGAMKVETVQESGKKKESLTDLSSCLNPSSSLEQTNKSTTQSCENPRLPSSSIVPAKNPNDVGDERRKLCSPKAGRSILDLSSLKISRTIGAKPLPSKSTLEKEIKPLRNTVSKMAISVPTEKQTPPTPHLKRKAFEGLNADMLSLNPSKRLSPSATETRNGEGSDIVVDKEVCGNKNPTDGRPYNDLNDPQTSTPDTPQEVNMAELEIPLVLENDVNVEKADAYTKELEDICNMLKKKHEEAKEILVRAIVNNNKLLMLNHPIYDEKISFQIVFGVALCFLRQLSHNTTVICFPSLTKTSGKCRNLLPS</sequence>
<keyword evidence="3" id="KW-1185">Reference proteome</keyword>
<dbReference type="OrthoDB" id="602706at2759"/>